<dbReference type="Proteomes" id="UP001476798">
    <property type="component" value="Unassembled WGS sequence"/>
</dbReference>
<sequence length="157" mass="16853">MSRSTDRLSGAQEWRFFLWEPACGATAPVRSLRADHHLKQVTPEQKTLLAPSESNSLHSFLEGWCGSASARPHPSPQFQRGLSVDDPSHLAVLRVDDSTNLAVQSVAEDYSLHSHSLLPATSMSLSLLPAASEHQSLCQAESEGQCPLLAQAGAAAL</sequence>
<evidence type="ECO:0000313" key="1">
    <source>
        <dbReference type="EMBL" id="MEQ2183609.1"/>
    </source>
</evidence>
<dbReference type="EMBL" id="JAHRIO010079317">
    <property type="protein sequence ID" value="MEQ2183609.1"/>
    <property type="molecule type" value="Genomic_DNA"/>
</dbReference>
<comment type="caution">
    <text evidence="1">The sequence shown here is derived from an EMBL/GenBank/DDBJ whole genome shotgun (WGS) entry which is preliminary data.</text>
</comment>
<reference evidence="1 2" key="1">
    <citation type="submission" date="2021-06" db="EMBL/GenBank/DDBJ databases">
        <authorList>
            <person name="Palmer J.M."/>
        </authorList>
    </citation>
    <scope>NUCLEOTIDE SEQUENCE [LARGE SCALE GENOMIC DNA]</scope>
    <source>
        <strain evidence="1 2">GA_2019</strain>
        <tissue evidence="1">Muscle</tissue>
    </source>
</reference>
<proteinExistence type="predicted"/>
<keyword evidence="2" id="KW-1185">Reference proteome</keyword>
<evidence type="ECO:0000313" key="2">
    <source>
        <dbReference type="Proteomes" id="UP001476798"/>
    </source>
</evidence>
<gene>
    <name evidence="1" type="ORF">GOODEAATRI_034567</name>
</gene>
<name>A0ABV0PJJ7_9TELE</name>
<organism evidence="1 2">
    <name type="scientific">Goodea atripinnis</name>
    <dbReference type="NCBI Taxonomy" id="208336"/>
    <lineage>
        <taxon>Eukaryota</taxon>
        <taxon>Metazoa</taxon>
        <taxon>Chordata</taxon>
        <taxon>Craniata</taxon>
        <taxon>Vertebrata</taxon>
        <taxon>Euteleostomi</taxon>
        <taxon>Actinopterygii</taxon>
        <taxon>Neopterygii</taxon>
        <taxon>Teleostei</taxon>
        <taxon>Neoteleostei</taxon>
        <taxon>Acanthomorphata</taxon>
        <taxon>Ovalentaria</taxon>
        <taxon>Atherinomorphae</taxon>
        <taxon>Cyprinodontiformes</taxon>
        <taxon>Goodeidae</taxon>
        <taxon>Goodea</taxon>
    </lineage>
</organism>
<accession>A0ABV0PJJ7</accession>
<protein>
    <submittedName>
        <fullName evidence="1">Uncharacterized protein</fullName>
    </submittedName>
</protein>